<sequence length="134" mass="15760">MQIITCKGYTLEKKQPNSPEDAFSLSELVYQDRQEEQKLEVTYITYFESTIAEEEKKKLYDMIEGTPFQLKDLIALFAFIQYPEYKHRKRVFINQEANFNKLFESLHWGNVSNMLGLLAKGRPVDVDTVLELKL</sequence>
<reference evidence="1 2" key="1">
    <citation type="submission" date="2024-09" db="EMBL/GenBank/DDBJ databases">
        <authorList>
            <person name="Sun Q."/>
            <person name="Mori K."/>
        </authorList>
    </citation>
    <scope>NUCLEOTIDE SEQUENCE [LARGE SCALE GENOMIC DNA]</scope>
    <source>
        <strain evidence="1 2">NCAIM B.02529</strain>
    </source>
</reference>
<protein>
    <submittedName>
        <fullName evidence="1">Uncharacterized protein</fullName>
    </submittedName>
</protein>
<dbReference type="Proteomes" id="UP001589836">
    <property type="component" value="Unassembled WGS sequence"/>
</dbReference>
<name>A0ABV6LLA1_9BACI</name>
<organism evidence="1 2">
    <name type="scientific">Pontibacillus salicampi</name>
    <dbReference type="NCBI Taxonomy" id="1449801"/>
    <lineage>
        <taxon>Bacteria</taxon>
        <taxon>Bacillati</taxon>
        <taxon>Bacillota</taxon>
        <taxon>Bacilli</taxon>
        <taxon>Bacillales</taxon>
        <taxon>Bacillaceae</taxon>
        <taxon>Pontibacillus</taxon>
    </lineage>
</organism>
<keyword evidence="2" id="KW-1185">Reference proteome</keyword>
<evidence type="ECO:0000313" key="2">
    <source>
        <dbReference type="Proteomes" id="UP001589836"/>
    </source>
</evidence>
<proteinExistence type="predicted"/>
<dbReference type="RefSeq" id="WP_377345634.1">
    <property type="nucleotide sequence ID" value="NZ_JBHLTP010000003.1"/>
</dbReference>
<gene>
    <name evidence="1" type="ORF">ACFFGV_05750</name>
</gene>
<evidence type="ECO:0000313" key="1">
    <source>
        <dbReference type="EMBL" id="MFC0523098.1"/>
    </source>
</evidence>
<accession>A0ABV6LLA1</accession>
<comment type="caution">
    <text evidence="1">The sequence shown here is derived from an EMBL/GenBank/DDBJ whole genome shotgun (WGS) entry which is preliminary data.</text>
</comment>
<dbReference type="EMBL" id="JBHLTP010000003">
    <property type="protein sequence ID" value="MFC0523098.1"/>
    <property type="molecule type" value="Genomic_DNA"/>
</dbReference>